<gene>
    <name evidence="1" type="ORF">H6B30_06480</name>
</gene>
<dbReference type="AlphaFoldDB" id="A0A938WMU4"/>
<proteinExistence type="predicted"/>
<dbReference type="EMBL" id="JACJJL010000008">
    <property type="protein sequence ID" value="MBM6661400.1"/>
    <property type="molecule type" value="Genomic_DNA"/>
</dbReference>
<dbReference type="RefSeq" id="WP_204428376.1">
    <property type="nucleotide sequence ID" value="NZ_JACJJL010000008.1"/>
</dbReference>
<accession>A0A938WMU4</accession>
<evidence type="ECO:0000313" key="2">
    <source>
        <dbReference type="Proteomes" id="UP000764045"/>
    </source>
</evidence>
<protein>
    <submittedName>
        <fullName evidence="1">Uncharacterized protein</fullName>
    </submittedName>
</protein>
<sequence>MIKEIEVSTIVEKKVIIPAEIPDGFYEKLKEKIIEELSEREKYISPERSKER</sequence>
<dbReference type="Proteomes" id="UP000764045">
    <property type="component" value="Unassembled WGS sequence"/>
</dbReference>
<evidence type="ECO:0000313" key="1">
    <source>
        <dbReference type="EMBL" id="MBM6661400.1"/>
    </source>
</evidence>
<keyword evidence="2" id="KW-1185">Reference proteome</keyword>
<name>A0A938WMU4_9BACT</name>
<comment type="caution">
    <text evidence="1">The sequence shown here is derived from an EMBL/GenBank/DDBJ whole genome shotgun (WGS) entry which is preliminary data.</text>
</comment>
<organism evidence="1 2">
    <name type="scientific">Marseilla massiliensis</name>
    <dbReference type="NCBI Taxonomy" id="1841864"/>
    <lineage>
        <taxon>Bacteria</taxon>
        <taxon>Pseudomonadati</taxon>
        <taxon>Bacteroidota</taxon>
        <taxon>Bacteroidia</taxon>
        <taxon>Bacteroidales</taxon>
        <taxon>Prevotellaceae</taxon>
        <taxon>Marseilla</taxon>
    </lineage>
</organism>
<reference evidence="1 2" key="1">
    <citation type="journal article" date="2021" name="Sci. Rep.">
        <title>The distribution of antibiotic resistance genes in chicken gut microbiota commensals.</title>
        <authorList>
            <person name="Juricova H."/>
            <person name="Matiasovicova J."/>
            <person name="Kubasova T."/>
            <person name="Cejkova D."/>
            <person name="Rychlik I."/>
        </authorList>
    </citation>
    <scope>NUCLEOTIDE SEQUENCE [LARGE SCALE GENOMIC DNA]</scope>
    <source>
        <strain evidence="1 2">An819</strain>
    </source>
</reference>